<comment type="caution">
    <text evidence="2">The sequence shown here is derived from an EMBL/GenBank/DDBJ whole genome shotgun (WGS) entry which is preliminary data.</text>
</comment>
<feature type="region of interest" description="Disordered" evidence="1">
    <location>
        <begin position="1345"/>
        <end position="1385"/>
    </location>
</feature>
<protein>
    <submittedName>
        <fullName evidence="2">Uncharacterized protein</fullName>
    </submittedName>
</protein>
<feature type="compositionally biased region" description="Basic and acidic residues" evidence="1">
    <location>
        <begin position="982"/>
        <end position="1002"/>
    </location>
</feature>
<feature type="compositionally biased region" description="Polar residues" evidence="1">
    <location>
        <begin position="1460"/>
        <end position="1471"/>
    </location>
</feature>
<feature type="region of interest" description="Disordered" evidence="1">
    <location>
        <begin position="976"/>
        <end position="1007"/>
    </location>
</feature>
<reference evidence="2 3" key="1">
    <citation type="journal article" date="2022" name="Nat. Ecol. Evol.">
        <title>A masculinizing supergene underlies an exaggerated male reproductive morph in a spider.</title>
        <authorList>
            <person name="Hendrickx F."/>
            <person name="De Corte Z."/>
            <person name="Sonet G."/>
            <person name="Van Belleghem S.M."/>
            <person name="Kostlbacher S."/>
            <person name="Vangestel C."/>
        </authorList>
    </citation>
    <scope>NUCLEOTIDE SEQUENCE [LARGE SCALE GENOMIC DNA]</scope>
    <source>
        <strain evidence="2">W744_W776</strain>
    </source>
</reference>
<feature type="compositionally biased region" description="Polar residues" evidence="1">
    <location>
        <begin position="140"/>
        <end position="150"/>
    </location>
</feature>
<feature type="compositionally biased region" description="Polar residues" evidence="1">
    <location>
        <begin position="1495"/>
        <end position="1525"/>
    </location>
</feature>
<feature type="region of interest" description="Disordered" evidence="1">
    <location>
        <begin position="1678"/>
        <end position="1719"/>
    </location>
</feature>
<feature type="region of interest" description="Disordered" evidence="1">
    <location>
        <begin position="249"/>
        <end position="317"/>
    </location>
</feature>
<feature type="region of interest" description="Disordered" evidence="1">
    <location>
        <begin position="390"/>
        <end position="475"/>
    </location>
</feature>
<feature type="compositionally biased region" description="Low complexity" evidence="1">
    <location>
        <begin position="87"/>
        <end position="96"/>
    </location>
</feature>
<sequence length="1805" mass="202462">MEAATLTSPQRPKLNDVPVQKSLSLPSYARAGGGGIDHKLIFAALEQKEKGRRKSRLFTREKKNSRTTNIFCLPIPSSRHEKCRETSFSSDTSCSSLEYQKPKKAELKTKDRKDRSEYSNEKLSKTIQSEENKTFESRSVRTGSSDVTQLRRSIHSEVVGSSEVTKVRHSFHSETFGSNSNELPTITKTVDSSVSSEVVRTVEVRRSPIDHVVRLNVGSSDSMERSSRSSTDSFSRKERLVAIKARVEAEREKYGDSSSEEESRTTMSRYSSDGSLHRSVRDMKSKSSRTERRLRRRSQGEWSIPQSLGFPSKSSRKKLSLLNTEENNVQSSLERSTKINNDSDHLITNTDFCPSPNFPDLVMKKNYFSDFPSRENSARFVQARIRHLEDEERKRRSGSDLREKVITPPRQSPLTVENVSPASTERRFQSEKQNSSGSSIFEKNANPSSVDLVGRCSPLPRSSQAPTPPPRSPKSINFVNKAIIQHQNASLRNKEKNQEMSPGVSYPEVLDQLNDISDVLCNNMKYSAESLNNSTEKHKFRELINNRRKTCGNFDFMDKSILSDLCSIKNPVNSSNSISTANKKISSVLQIKDQENKSFLTGSETPYAPLEEDNKNIKSNSKWQENDQKHEYMFNSLESKKSSAPTRHMQRVPSKNQACLCRMFPGENFMCICKSDLKEKNASLDDMPSLKKEFFNPLNEKNVCVLPIKNSLDRLCKSEVNISSREQNKITLAKLTQDQSSSFKSASAETNDLQNRRNYQKSASDNLESAMEELENVYRSLKFSSDNLSDLINVSNTSLSDNGSKDMKLSSNDVSIKSEPIFKRRLSVCETNWKNDPHKISINIGKPNKNPLKTISALSSLGTSASYDKDLATNQLSIDELFKNMTQQLDNLEQNLLKNSENKDSQKCTYEGLDKNSFNDNQVSQISIRKQFYDNLCKSSQTPPMTQVSAVNPKVNADRKKHKAVRSLSENISYLMTSPNSTKDKKVNAEEKSNSPHSHLLDQPHNGSINYDPSTPNAVCKPSNLFANKANSEAAQYPVRGDEIRHIRVSMDSDSKPSTKPTASDSFKDSKQQYARLSSALSCPSKSETVQNIVPKTGVLKPNKDSLPKESVLKDSVDVEGLEQLLNSLLGEVPDRQQSSSQGLSSCPATPPPAAVQFKDVKSNRALFPLKMDVCVSSKPKKVPNSECPLKNIKPQENAQKFNNFSQNNNGQSFIPVYTKKTETCHNFNRNPKDDKCPSKRADSPEPTKSLHFGHSPPLRQRVLPDSNEKTPPVKTWSMHMRRRSVGFEDMTSIASRYGYNLTNDQRVKTRSQNCNVESGPNSFAKSNTNLENHKDIATKLKTESENGSIARGNQNIQISSENENNHILKGSKPSQYLKDKSSKRKSSLNRIDFIDYSSCTGNNHLEKTLHQTHSSSDEDDLKSLHSKPDSYSTNSKRKHNRDSASPSLLKAADRKNNEVPPSNSTASKSRCNPLPRSLQRCHLKMRQHKRTHSASHLQKLSHSSPWKKNCENSSHCLNTKPSDQSLKKTDPGDSSVKDPNCCDTIKTTEPVLGCLQLNGLNLKHMDSHSDDEVAQSITRMASLDISQEPCPNPTPGDTEVYLSAEENLDDSDKRRGSILRKTTSEEKRELHGILKPPSEENLRTLPSILKHRESSEEKEMWLQGGNDLLHSILKKSTSEEESCNSGSDGIRPILKLSTDDESPSGNGPPSSRPRPILKKRTSFSEECYYASYPNGELKPILKKKLSASARSSSTDHPRPILKCRRKSEDVKSFSEFVASRPRAYSADAGVVKRSSDDGGIYKEL</sequence>
<feature type="compositionally biased region" description="Basic and acidic residues" evidence="1">
    <location>
        <begin position="100"/>
        <end position="139"/>
    </location>
</feature>
<feature type="compositionally biased region" description="Basic and acidic residues" evidence="1">
    <location>
        <begin position="390"/>
        <end position="405"/>
    </location>
</feature>
<feature type="region of interest" description="Disordered" evidence="1">
    <location>
        <begin position="82"/>
        <end position="150"/>
    </location>
</feature>
<feature type="compositionally biased region" description="Basic and acidic residues" evidence="1">
    <location>
        <begin position="1048"/>
        <end position="1057"/>
    </location>
</feature>
<gene>
    <name evidence="2" type="ORF">JTE90_008903</name>
</gene>
<feature type="compositionally biased region" description="Polar residues" evidence="1">
    <location>
        <begin position="412"/>
        <end position="423"/>
    </location>
</feature>
<proteinExistence type="predicted"/>
<dbReference type="Proteomes" id="UP000827092">
    <property type="component" value="Unassembled WGS sequence"/>
</dbReference>
<feature type="compositionally biased region" description="Basic residues" evidence="1">
    <location>
        <begin position="1480"/>
        <end position="1494"/>
    </location>
</feature>
<feature type="region of interest" description="Disordered" evidence="1">
    <location>
        <begin position="1227"/>
        <end position="1275"/>
    </location>
</feature>
<feature type="compositionally biased region" description="Basic and acidic residues" evidence="1">
    <location>
        <begin position="275"/>
        <end position="291"/>
    </location>
</feature>
<name>A0AAV6UIA9_9ARAC</name>
<accession>A0AAV6UIA9</accession>
<evidence type="ECO:0000313" key="2">
    <source>
        <dbReference type="EMBL" id="KAG8184117.1"/>
    </source>
</evidence>
<feature type="region of interest" description="Disordered" evidence="1">
    <location>
        <begin position="741"/>
        <end position="766"/>
    </location>
</feature>
<keyword evidence="3" id="KW-1185">Reference proteome</keyword>
<organism evidence="2 3">
    <name type="scientific">Oedothorax gibbosus</name>
    <dbReference type="NCBI Taxonomy" id="931172"/>
    <lineage>
        <taxon>Eukaryota</taxon>
        <taxon>Metazoa</taxon>
        <taxon>Ecdysozoa</taxon>
        <taxon>Arthropoda</taxon>
        <taxon>Chelicerata</taxon>
        <taxon>Arachnida</taxon>
        <taxon>Araneae</taxon>
        <taxon>Araneomorphae</taxon>
        <taxon>Entelegynae</taxon>
        <taxon>Araneoidea</taxon>
        <taxon>Linyphiidae</taxon>
        <taxon>Erigoninae</taxon>
        <taxon>Oedothorax</taxon>
    </lineage>
</organism>
<dbReference type="EMBL" id="JAFNEN010000386">
    <property type="protein sequence ID" value="KAG8184117.1"/>
    <property type="molecule type" value="Genomic_DNA"/>
</dbReference>
<feature type="compositionally biased region" description="Polar residues" evidence="1">
    <location>
        <begin position="1346"/>
        <end position="1363"/>
    </location>
</feature>
<feature type="compositionally biased region" description="Basic and acidic residues" evidence="1">
    <location>
        <begin position="1231"/>
        <end position="1246"/>
    </location>
</feature>
<feature type="region of interest" description="Disordered" evidence="1">
    <location>
        <begin position="218"/>
        <end position="237"/>
    </location>
</feature>
<evidence type="ECO:0000256" key="1">
    <source>
        <dbReference type="SAM" id="MobiDB-lite"/>
    </source>
</evidence>
<feature type="region of interest" description="Disordered" evidence="1">
    <location>
        <begin position="1048"/>
        <end position="1071"/>
    </location>
</feature>
<feature type="compositionally biased region" description="Polar residues" evidence="1">
    <location>
        <begin position="431"/>
        <end position="449"/>
    </location>
</feature>
<evidence type="ECO:0000313" key="3">
    <source>
        <dbReference type="Proteomes" id="UP000827092"/>
    </source>
</evidence>
<feature type="region of interest" description="Disordered" evidence="1">
    <location>
        <begin position="1411"/>
        <end position="1540"/>
    </location>
</feature>